<proteinExistence type="predicted"/>
<organism evidence="1">
    <name type="scientific">Podoviridae sp. ctx0K11</name>
    <dbReference type="NCBI Taxonomy" id="2825287"/>
    <lineage>
        <taxon>Viruses</taxon>
        <taxon>Duplodnaviria</taxon>
        <taxon>Heunggongvirae</taxon>
        <taxon>Uroviricota</taxon>
        <taxon>Caudoviricetes</taxon>
    </lineage>
</organism>
<dbReference type="InterPro" id="IPR032066">
    <property type="entry name" value="GP3_package"/>
</dbReference>
<protein>
    <submittedName>
        <fullName evidence="1">DNA packaging protein gp3</fullName>
    </submittedName>
</protein>
<dbReference type="Gene3D" id="1.10.132.80">
    <property type="match status" value="1"/>
</dbReference>
<sequence>MEKGMVGKQKSKEKAVAEAKKKAKPAAKVLPPVFEDKFHLLGGRPPSFNCVEEMAAKATEYFTAKQHDVIGYTKDGKEIYGQGSISVKGVCDYMGITNQTLNEYGKKKEYEYTVTRIKQICEVYAIDRCNLSKDHKADWILQNCFDGWKTESTTKIVSDEPTAERLKKFLLKKKGAKTAKKQE</sequence>
<evidence type="ECO:0000313" key="1">
    <source>
        <dbReference type="EMBL" id="DAE17630.1"/>
    </source>
</evidence>
<name>A0A8S5QEB5_9CAUD</name>
<dbReference type="EMBL" id="BK015643">
    <property type="protein sequence ID" value="DAE17630.1"/>
    <property type="molecule type" value="Genomic_DNA"/>
</dbReference>
<reference evidence="1" key="1">
    <citation type="journal article" date="2021" name="Proc. Natl. Acad. Sci. U.S.A.">
        <title>A Catalog of Tens of Thousands of Viruses from Human Metagenomes Reveals Hidden Associations with Chronic Diseases.</title>
        <authorList>
            <person name="Tisza M.J."/>
            <person name="Buck C.B."/>
        </authorList>
    </citation>
    <scope>NUCLEOTIDE SEQUENCE</scope>
    <source>
        <strain evidence="1">Ctx0K11</strain>
    </source>
</reference>
<dbReference type="Pfam" id="PF16677">
    <property type="entry name" value="GP3_package"/>
    <property type="match status" value="1"/>
</dbReference>
<accession>A0A8S5QEB5</accession>